<evidence type="ECO:0000313" key="15">
    <source>
        <dbReference type="Proteomes" id="UP000232875"/>
    </source>
</evidence>
<evidence type="ECO:0000256" key="2">
    <source>
        <dbReference type="ARBA" id="ARBA00001947"/>
    </source>
</evidence>
<comment type="cofactor">
    <cofactor evidence="2">
        <name>Zn(2+)</name>
        <dbReference type="ChEBI" id="CHEBI:29105"/>
    </cofactor>
</comment>
<protein>
    <recommendedName>
        <fullName evidence="5">Geranylgeranyl transferase type-1 subunit beta</fullName>
        <ecNumber evidence="4">2.5.1.59</ecNumber>
    </recommendedName>
    <alternativeName>
        <fullName evidence="12">Geranylgeranyl transferase type I subunit beta</fullName>
    </alternativeName>
</protein>
<dbReference type="Gene3D" id="1.50.10.20">
    <property type="match status" value="1"/>
</dbReference>
<keyword evidence="9" id="KW-0677">Repeat</keyword>
<evidence type="ECO:0000256" key="10">
    <source>
        <dbReference type="ARBA" id="ARBA00022833"/>
    </source>
</evidence>
<evidence type="ECO:0000256" key="4">
    <source>
        <dbReference type="ARBA" id="ARBA00012700"/>
    </source>
</evidence>
<dbReference type="GO" id="GO:0004662">
    <property type="term" value="F:CAAX-protein geranylgeranyltransferase activity"/>
    <property type="evidence" value="ECO:0007669"/>
    <property type="project" value="UniProtKB-EC"/>
</dbReference>
<keyword evidence="7" id="KW-0808">Transferase</keyword>
<dbReference type="GO" id="GO:0046872">
    <property type="term" value="F:metal ion binding"/>
    <property type="evidence" value="ECO:0007669"/>
    <property type="project" value="UniProtKB-KW"/>
</dbReference>
<dbReference type="PANTHER" id="PTHR11774:SF4">
    <property type="entry name" value="GERANYLGERANYL TRANSFERASE TYPE-1 SUBUNIT BETA"/>
    <property type="match status" value="1"/>
</dbReference>
<evidence type="ECO:0000256" key="11">
    <source>
        <dbReference type="ARBA" id="ARBA00022842"/>
    </source>
</evidence>
<evidence type="ECO:0000256" key="12">
    <source>
        <dbReference type="ARBA" id="ARBA00031713"/>
    </source>
</evidence>
<comment type="cofactor">
    <cofactor evidence="1">
        <name>Mg(2+)</name>
        <dbReference type="ChEBI" id="CHEBI:18420"/>
    </cofactor>
</comment>
<dbReference type="Pfam" id="PF00432">
    <property type="entry name" value="Prenyltrans"/>
    <property type="match status" value="1"/>
</dbReference>
<keyword evidence="8" id="KW-0479">Metal-binding</keyword>
<dbReference type="InterPro" id="IPR041960">
    <property type="entry name" value="GGTase_I_beta"/>
</dbReference>
<organism evidence="14 15">
    <name type="scientific">Malassezia vespertilionis</name>
    <dbReference type="NCBI Taxonomy" id="2020962"/>
    <lineage>
        <taxon>Eukaryota</taxon>
        <taxon>Fungi</taxon>
        <taxon>Dikarya</taxon>
        <taxon>Basidiomycota</taxon>
        <taxon>Ustilaginomycotina</taxon>
        <taxon>Malasseziomycetes</taxon>
        <taxon>Malasseziales</taxon>
        <taxon>Malasseziaceae</taxon>
        <taxon>Malassezia</taxon>
    </lineage>
</organism>
<reference evidence="14 15" key="1">
    <citation type="submission" date="2017-10" db="EMBL/GenBank/DDBJ databases">
        <title>A novel species of cold-tolerant Malassezia isolated from bats.</title>
        <authorList>
            <person name="Lorch J.M."/>
            <person name="Palmer J.M."/>
            <person name="Vanderwolf K.J."/>
            <person name="Schmidt K.Z."/>
            <person name="Verant M.L."/>
            <person name="Weller T.J."/>
            <person name="Blehert D.S."/>
        </authorList>
    </citation>
    <scope>NUCLEOTIDE SEQUENCE [LARGE SCALE GENOMIC DNA]</scope>
    <source>
        <strain evidence="14 15">NWHC:44797-103</strain>
    </source>
</reference>
<evidence type="ECO:0000256" key="5">
    <source>
        <dbReference type="ARBA" id="ARBA00020603"/>
    </source>
</evidence>
<dbReference type="AlphaFoldDB" id="A0A2N1JFN7"/>
<dbReference type="STRING" id="2020962.A0A2N1JFN7"/>
<dbReference type="EC" id="2.5.1.59" evidence="4"/>
<evidence type="ECO:0000256" key="6">
    <source>
        <dbReference type="ARBA" id="ARBA00022602"/>
    </source>
</evidence>
<dbReference type="CDD" id="cd02895">
    <property type="entry name" value="GGTase-I"/>
    <property type="match status" value="1"/>
</dbReference>
<dbReference type="SUPFAM" id="SSF48239">
    <property type="entry name" value="Terpenoid cyclases/Protein prenyltransferases"/>
    <property type="match status" value="1"/>
</dbReference>
<evidence type="ECO:0000256" key="8">
    <source>
        <dbReference type="ARBA" id="ARBA00022723"/>
    </source>
</evidence>
<name>A0A2N1JFN7_9BASI</name>
<evidence type="ECO:0000256" key="3">
    <source>
        <dbReference type="ARBA" id="ARBA00010497"/>
    </source>
</evidence>
<evidence type="ECO:0000256" key="9">
    <source>
        <dbReference type="ARBA" id="ARBA00022737"/>
    </source>
</evidence>
<evidence type="ECO:0000256" key="7">
    <source>
        <dbReference type="ARBA" id="ARBA00022679"/>
    </source>
</evidence>
<dbReference type="PANTHER" id="PTHR11774">
    <property type="entry name" value="GERANYLGERANYL TRANSFERASE TYPE BETA SUBUNIT"/>
    <property type="match status" value="1"/>
</dbReference>
<gene>
    <name evidence="14" type="ORF">MVES_000306</name>
</gene>
<dbReference type="Proteomes" id="UP000232875">
    <property type="component" value="Unassembled WGS sequence"/>
</dbReference>
<feature type="domain" description="Prenyltransferase alpha-alpha toroid" evidence="13">
    <location>
        <begin position="12"/>
        <end position="302"/>
    </location>
</feature>
<dbReference type="EMBL" id="KZ454987">
    <property type="protein sequence ID" value="PKI85384.1"/>
    <property type="molecule type" value="Genomic_DNA"/>
</dbReference>
<accession>A0A2N1JFN7</accession>
<keyword evidence="15" id="KW-1185">Reference proteome</keyword>
<keyword evidence="6" id="KW-0637">Prenyltransferase</keyword>
<dbReference type="InterPro" id="IPR001330">
    <property type="entry name" value="Prenyltrans"/>
</dbReference>
<evidence type="ECO:0000313" key="14">
    <source>
        <dbReference type="EMBL" id="PKI85384.1"/>
    </source>
</evidence>
<evidence type="ECO:0000256" key="1">
    <source>
        <dbReference type="ARBA" id="ARBA00001946"/>
    </source>
</evidence>
<dbReference type="OrthoDB" id="24893at2759"/>
<dbReference type="GO" id="GO:0005953">
    <property type="term" value="C:CAAX-protein geranylgeranyltransferase complex"/>
    <property type="evidence" value="ECO:0007669"/>
    <property type="project" value="InterPro"/>
</dbReference>
<comment type="similarity">
    <text evidence="3">Belongs to the protein prenyltransferase subunit beta family.</text>
</comment>
<proteinExistence type="inferred from homology"/>
<sequence length="342" mass="38584">MTNTSYGALVPVERHTKFWKLHLSMMPQLYTSGDDQRMTLGYFCLGALDLLNKMDAGLSTEQREAYIDWIYIQQMPFGGFRGSPAASEAHLTMTYTALLTLVLLRDNFARLDRKRLHDFVRDLQQNDGSHRSSPTSEERDVRFSYCAFAIAYIMDDWSMLDINHGISYMLRCQHYESAFAQQPGLESHGGSTYCVLASLALANRLENLPNKRRLQCWLLSRQVSSSGFQGRPEKEPDTCYSFWCGASTMILGCHQYVDADADATWILSAQSPMGGISKVPGEKPDVLHSYLSYVALAMHAQDCLAEHNLPFAPVSAALNLSRESLGWLQAHLWQRHPSVEIP</sequence>
<evidence type="ECO:0000259" key="13">
    <source>
        <dbReference type="Pfam" id="PF00432"/>
    </source>
</evidence>
<keyword evidence="11" id="KW-0460">Magnesium</keyword>
<dbReference type="InterPro" id="IPR008930">
    <property type="entry name" value="Terpenoid_cyclase/PrenylTrfase"/>
</dbReference>
<keyword evidence="10" id="KW-0862">Zinc</keyword>
<dbReference type="InterPro" id="IPR045089">
    <property type="entry name" value="PGGT1B-like"/>
</dbReference>